<dbReference type="InterPro" id="IPR044005">
    <property type="entry name" value="DZR_2"/>
</dbReference>
<comment type="similarity">
    <text evidence="1">Belongs to the ComF/GntX family.</text>
</comment>
<dbReference type="CDD" id="cd06223">
    <property type="entry name" value="PRTases_typeI"/>
    <property type="match status" value="1"/>
</dbReference>
<dbReference type="InterPro" id="IPR029057">
    <property type="entry name" value="PRTase-like"/>
</dbReference>
<dbReference type="Pfam" id="PF18912">
    <property type="entry name" value="DZR_2"/>
    <property type="match status" value="1"/>
</dbReference>
<dbReference type="SUPFAM" id="SSF53271">
    <property type="entry name" value="PRTase-like"/>
    <property type="match status" value="1"/>
</dbReference>
<protein>
    <recommendedName>
        <fullName evidence="6">Phosphoribosyltransferase</fullName>
    </recommendedName>
</protein>
<proteinExistence type="inferred from homology"/>
<feature type="domain" description="Phosphoribosyltransferase" evidence="2">
    <location>
        <begin position="198"/>
        <end position="244"/>
    </location>
</feature>
<dbReference type="PANTHER" id="PTHR47505">
    <property type="entry name" value="DNA UTILIZATION PROTEIN YHGH"/>
    <property type="match status" value="1"/>
</dbReference>
<dbReference type="InterPro" id="IPR000836">
    <property type="entry name" value="PRTase_dom"/>
</dbReference>
<reference evidence="4 5" key="1">
    <citation type="journal article" date="2015" name="Nature">
        <title>rRNA introns, odd ribosomes, and small enigmatic genomes across a large radiation of phyla.</title>
        <authorList>
            <person name="Brown C.T."/>
            <person name="Hug L.A."/>
            <person name="Thomas B.C."/>
            <person name="Sharon I."/>
            <person name="Castelle C.J."/>
            <person name="Singh A."/>
            <person name="Wilkins M.J."/>
            <person name="Williams K.H."/>
            <person name="Banfield J.F."/>
        </authorList>
    </citation>
    <scope>NUCLEOTIDE SEQUENCE [LARGE SCALE GENOMIC DNA]</scope>
</reference>
<sequence>MKLDQFGQNVLNILFPPVCLACKKRLETTEEKSTFICRLCRRQIRVNNGFYCPACGGRLYQAEKTCHSRAEFILAAVTSYEIKPVRELIQTLKYGGLTPSLKPWPGLIKEYLEKLPTFNMDPKNTVLVPIPIYKNKERQRGFNQGRLIAEVIATILAGKFERPQPLSIGNDCLVKIKPTASQTDCKDYKARTKNIAGSFGLKNPGSLKGKDVFLVDDVFTSGATMNEAARLLKEAGAHKIIGFVLTKA</sequence>
<feature type="domain" description="Double zinc ribbon" evidence="3">
    <location>
        <begin position="10"/>
        <end position="67"/>
    </location>
</feature>
<dbReference type="Gene3D" id="3.40.50.2020">
    <property type="match status" value="1"/>
</dbReference>
<name>A0A0G1UC25_9BACT</name>
<evidence type="ECO:0000259" key="3">
    <source>
        <dbReference type="Pfam" id="PF18912"/>
    </source>
</evidence>
<dbReference type="EMBL" id="LCPF01000001">
    <property type="protein sequence ID" value="KKU91672.1"/>
    <property type="molecule type" value="Genomic_DNA"/>
</dbReference>
<accession>A0A0G1UC25</accession>
<gene>
    <name evidence="4" type="ORF">UY23_C0001G0278</name>
</gene>
<dbReference type="Pfam" id="PF00156">
    <property type="entry name" value="Pribosyltran"/>
    <property type="match status" value="1"/>
</dbReference>
<dbReference type="Proteomes" id="UP000034956">
    <property type="component" value="Unassembled WGS sequence"/>
</dbReference>
<organism evidence="4 5">
    <name type="scientific">Candidatus Jorgensenbacteria bacterium GW2011_GWA1_48_11</name>
    <dbReference type="NCBI Taxonomy" id="1618660"/>
    <lineage>
        <taxon>Bacteria</taxon>
        <taxon>Candidatus Joergenseniibacteriota</taxon>
    </lineage>
</organism>
<dbReference type="AlphaFoldDB" id="A0A0G1UC25"/>
<evidence type="ECO:0008006" key="6">
    <source>
        <dbReference type="Google" id="ProtNLM"/>
    </source>
</evidence>
<evidence type="ECO:0000313" key="5">
    <source>
        <dbReference type="Proteomes" id="UP000034956"/>
    </source>
</evidence>
<evidence type="ECO:0000256" key="1">
    <source>
        <dbReference type="ARBA" id="ARBA00008007"/>
    </source>
</evidence>
<evidence type="ECO:0000313" key="4">
    <source>
        <dbReference type="EMBL" id="KKU91672.1"/>
    </source>
</evidence>
<comment type="caution">
    <text evidence="4">The sequence shown here is derived from an EMBL/GenBank/DDBJ whole genome shotgun (WGS) entry which is preliminary data.</text>
</comment>
<dbReference type="InterPro" id="IPR051910">
    <property type="entry name" value="ComF/GntX_DNA_util-trans"/>
</dbReference>
<dbReference type="PANTHER" id="PTHR47505:SF1">
    <property type="entry name" value="DNA UTILIZATION PROTEIN YHGH"/>
    <property type="match status" value="1"/>
</dbReference>
<evidence type="ECO:0000259" key="2">
    <source>
        <dbReference type="Pfam" id="PF00156"/>
    </source>
</evidence>